<dbReference type="GO" id="GO:0003725">
    <property type="term" value="F:double-stranded RNA binding"/>
    <property type="evidence" value="ECO:0007669"/>
    <property type="project" value="InterPro"/>
</dbReference>
<dbReference type="AlphaFoldDB" id="A0A2K8KLM1"/>
<dbReference type="InterPro" id="IPR006070">
    <property type="entry name" value="Sua5-like_dom"/>
</dbReference>
<keyword evidence="3" id="KW-0436">Ligase</keyword>
<dbReference type="InterPro" id="IPR011125">
    <property type="entry name" value="Znf_HypF"/>
</dbReference>
<dbReference type="InterPro" id="IPR017968">
    <property type="entry name" value="Acylphosphatase_CS"/>
</dbReference>
<feature type="active site" evidence="8">
    <location>
        <position position="33"/>
    </location>
</feature>
<evidence type="ECO:0000256" key="2">
    <source>
        <dbReference type="ARBA" id="ARBA00008097"/>
    </source>
</evidence>
<keyword evidence="4" id="KW-0479">Metal-binding</keyword>
<dbReference type="Pfam" id="PF07503">
    <property type="entry name" value="zf-HYPF"/>
    <property type="match status" value="2"/>
</dbReference>
<gene>
    <name evidence="11" type="primary">hypF</name>
    <name evidence="11" type="ORF">REIFOR_00622</name>
</gene>
<dbReference type="Pfam" id="PF00708">
    <property type="entry name" value="Acylphosphatase"/>
    <property type="match status" value="1"/>
</dbReference>
<protein>
    <recommendedName>
        <fullName evidence="8">acylphosphatase</fullName>
        <ecNumber evidence="8">3.6.1.7</ecNumber>
    </recommendedName>
</protein>
<comment type="similarity">
    <text evidence="2">Belongs to the carbamoyltransferase HypF family.</text>
</comment>
<name>A0A2K8KLM1_9GAMM</name>
<evidence type="ECO:0000256" key="4">
    <source>
        <dbReference type="ARBA" id="ARBA00022723"/>
    </source>
</evidence>
<evidence type="ECO:0000256" key="6">
    <source>
        <dbReference type="ARBA" id="ARBA00022833"/>
    </source>
</evidence>
<dbReference type="Proteomes" id="UP000229757">
    <property type="component" value="Chromosome"/>
</dbReference>
<dbReference type="GO" id="GO:0008270">
    <property type="term" value="F:zinc ion binding"/>
    <property type="evidence" value="ECO:0007669"/>
    <property type="project" value="UniProtKB-KW"/>
</dbReference>
<dbReference type="SUPFAM" id="SSF55821">
    <property type="entry name" value="YrdC/RibB"/>
    <property type="match status" value="1"/>
</dbReference>
<dbReference type="NCBIfam" id="TIGR00143">
    <property type="entry name" value="hypF"/>
    <property type="match status" value="1"/>
</dbReference>
<dbReference type="GO" id="GO:0003998">
    <property type="term" value="F:acylphosphatase activity"/>
    <property type="evidence" value="ECO:0007669"/>
    <property type="project" value="UniProtKB-EC"/>
</dbReference>
<keyword evidence="12" id="KW-1185">Reference proteome</keyword>
<dbReference type="InterPro" id="IPR017945">
    <property type="entry name" value="DHBP_synth_RibB-like_a/b_dom"/>
</dbReference>
<comment type="catalytic activity">
    <reaction evidence="8">
        <text>an acyl phosphate + H2O = a carboxylate + phosphate + H(+)</text>
        <dbReference type="Rhea" id="RHEA:14965"/>
        <dbReference type="ChEBI" id="CHEBI:15377"/>
        <dbReference type="ChEBI" id="CHEBI:15378"/>
        <dbReference type="ChEBI" id="CHEBI:29067"/>
        <dbReference type="ChEBI" id="CHEBI:43474"/>
        <dbReference type="ChEBI" id="CHEBI:59918"/>
        <dbReference type="EC" id="3.6.1.7"/>
    </reaction>
</comment>
<dbReference type="PROSITE" id="PS51163">
    <property type="entry name" value="YRDC"/>
    <property type="match status" value="1"/>
</dbReference>
<keyword evidence="5" id="KW-0863">Zinc-finger</keyword>
<evidence type="ECO:0000259" key="10">
    <source>
        <dbReference type="PROSITE" id="PS51163"/>
    </source>
</evidence>
<dbReference type="InterPro" id="IPR051060">
    <property type="entry name" value="Carbamoyltrans_HypF-like"/>
</dbReference>
<dbReference type="Gene3D" id="3.90.870.50">
    <property type="match status" value="1"/>
</dbReference>
<evidence type="ECO:0000256" key="1">
    <source>
        <dbReference type="ARBA" id="ARBA00004711"/>
    </source>
</evidence>
<feature type="active site" evidence="8">
    <location>
        <position position="51"/>
    </location>
</feature>
<dbReference type="InterPro" id="IPR055128">
    <property type="entry name" value="HypF_C_2"/>
</dbReference>
<dbReference type="InterPro" id="IPR041440">
    <property type="entry name" value="HypF_C"/>
</dbReference>
<dbReference type="PROSITE" id="PS00150">
    <property type="entry name" value="ACYLPHOSPHATASE_1"/>
    <property type="match status" value="1"/>
</dbReference>
<dbReference type="PANTHER" id="PTHR42959:SF1">
    <property type="entry name" value="CARBAMOYLTRANSFERASE HYPF"/>
    <property type="match status" value="1"/>
</dbReference>
<accession>A0A2K8KLM1</accession>
<dbReference type="Pfam" id="PF22521">
    <property type="entry name" value="HypF_C_2"/>
    <property type="match status" value="1"/>
</dbReference>
<dbReference type="GO" id="GO:0016874">
    <property type="term" value="F:ligase activity"/>
    <property type="evidence" value="ECO:0007669"/>
    <property type="project" value="UniProtKB-KW"/>
</dbReference>
<organism evidence="11 12">
    <name type="scientific">Reinekea forsetii</name>
    <dbReference type="NCBI Taxonomy" id="1336806"/>
    <lineage>
        <taxon>Bacteria</taxon>
        <taxon>Pseudomonadati</taxon>
        <taxon>Pseudomonadota</taxon>
        <taxon>Gammaproteobacteria</taxon>
        <taxon>Oceanospirillales</taxon>
        <taxon>Saccharospirillaceae</taxon>
        <taxon>Reinekea</taxon>
    </lineage>
</organism>
<comment type="pathway">
    <text evidence="1">Protein modification; [NiFe] hydrogenase maturation.</text>
</comment>
<dbReference type="Gene3D" id="3.30.420.40">
    <property type="match status" value="1"/>
</dbReference>
<comment type="catalytic activity">
    <reaction evidence="7">
        <text>C-terminal L-cysteinyl-[HypE protein] + carbamoyl phosphate + ATP + H2O = C-terminal S-carboxamide-L-cysteinyl-[HypE protein] + AMP + phosphate + diphosphate + H(+)</text>
        <dbReference type="Rhea" id="RHEA:55636"/>
        <dbReference type="Rhea" id="RHEA-COMP:14247"/>
        <dbReference type="Rhea" id="RHEA-COMP:14392"/>
        <dbReference type="ChEBI" id="CHEBI:15377"/>
        <dbReference type="ChEBI" id="CHEBI:15378"/>
        <dbReference type="ChEBI" id="CHEBI:30616"/>
        <dbReference type="ChEBI" id="CHEBI:33019"/>
        <dbReference type="ChEBI" id="CHEBI:43474"/>
        <dbReference type="ChEBI" id="CHEBI:58228"/>
        <dbReference type="ChEBI" id="CHEBI:76913"/>
        <dbReference type="ChEBI" id="CHEBI:139126"/>
        <dbReference type="ChEBI" id="CHEBI:456215"/>
    </reaction>
</comment>
<dbReference type="KEGG" id="rfo:REIFOR_00622"/>
<dbReference type="Pfam" id="PF01300">
    <property type="entry name" value="Sua5_yciO_yrdC"/>
    <property type="match status" value="1"/>
</dbReference>
<reference evidence="11 12" key="1">
    <citation type="journal article" date="2017" name="Environ. Microbiol.">
        <title>Genomic and physiological analyses of 'Reinekea forsetii' reveal a versatile opportunistic lifestyle during spring algae blooms.</title>
        <authorList>
            <person name="Avci B."/>
            <person name="Hahnke R.L."/>
            <person name="Chafee M."/>
            <person name="Fischer T."/>
            <person name="Gruber-Vodicka H."/>
            <person name="Tegetmeyer H.E."/>
            <person name="Harder J."/>
            <person name="Fuchs B.M."/>
            <person name="Amann R.I."/>
            <person name="Teeling H."/>
        </authorList>
    </citation>
    <scope>NUCLEOTIDE SEQUENCE [LARGE SCALE GENOMIC DNA]</scope>
    <source>
        <strain evidence="11 12">Hel1_31_D35</strain>
    </source>
</reference>
<dbReference type="UniPathway" id="UPA00335"/>
<feature type="domain" description="YrdC-like" evidence="10">
    <location>
        <begin position="200"/>
        <end position="396"/>
    </location>
</feature>
<dbReference type="PROSITE" id="PS51160">
    <property type="entry name" value="ACYLPHOSPHATASE_3"/>
    <property type="match status" value="1"/>
</dbReference>
<dbReference type="InterPro" id="IPR001792">
    <property type="entry name" value="Acylphosphatase-like_dom"/>
</dbReference>
<dbReference type="PANTHER" id="PTHR42959">
    <property type="entry name" value="CARBAMOYLTRANSFERASE"/>
    <property type="match status" value="1"/>
</dbReference>
<dbReference type="InterPro" id="IPR004421">
    <property type="entry name" value="Carbamoyltransferase_HypF"/>
</dbReference>
<dbReference type="Gene3D" id="3.30.110.120">
    <property type="match status" value="1"/>
</dbReference>
<evidence type="ECO:0000313" key="12">
    <source>
        <dbReference type="Proteomes" id="UP000229757"/>
    </source>
</evidence>
<evidence type="ECO:0000313" key="11">
    <source>
        <dbReference type="EMBL" id="ATX75790.1"/>
    </source>
</evidence>
<evidence type="ECO:0000256" key="5">
    <source>
        <dbReference type="ARBA" id="ARBA00022771"/>
    </source>
</evidence>
<dbReference type="GO" id="GO:0016743">
    <property type="term" value="F:carboxyl- or carbamoyltransferase activity"/>
    <property type="evidence" value="ECO:0007669"/>
    <property type="project" value="InterPro"/>
</dbReference>
<evidence type="ECO:0000256" key="3">
    <source>
        <dbReference type="ARBA" id="ARBA00022598"/>
    </source>
</evidence>
<dbReference type="OrthoDB" id="9808093at2"/>
<dbReference type="RefSeq" id="WP_100256174.1">
    <property type="nucleotide sequence ID" value="NZ_CP011797.1"/>
</dbReference>
<dbReference type="Gene3D" id="3.30.420.360">
    <property type="match status" value="1"/>
</dbReference>
<evidence type="ECO:0000259" key="9">
    <source>
        <dbReference type="PROSITE" id="PS51160"/>
    </source>
</evidence>
<proteinExistence type="inferred from homology"/>
<keyword evidence="6" id="KW-0862">Zinc</keyword>
<evidence type="ECO:0000256" key="8">
    <source>
        <dbReference type="PROSITE-ProRule" id="PRU00520"/>
    </source>
</evidence>
<dbReference type="EC" id="3.6.1.7" evidence="8"/>
<keyword evidence="8" id="KW-0378">Hydrolase</keyword>
<dbReference type="SUPFAM" id="SSF54975">
    <property type="entry name" value="Acylphosphatase/BLUF domain-like"/>
    <property type="match status" value="1"/>
</dbReference>
<feature type="domain" description="Acylphosphatase-like" evidence="9">
    <location>
        <begin position="18"/>
        <end position="103"/>
    </location>
</feature>
<dbReference type="InterPro" id="IPR036046">
    <property type="entry name" value="Acylphosphatase-like_dom_sf"/>
</dbReference>
<dbReference type="GO" id="GO:0051604">
    <property type="term" value="P:protein maturation"/>
    <property type="evidence" value="ECO:0007669"/>
    <property type="project" value="TreeGrafter"/>
</dbReference>
<sequence length="767" mass="84199">MTTRLKPLPTLSATPMRRVQLLLRGQVQGVGMRPYVYRLAQRLGVSGFIRNNSDGVIVEVQGPQLDHFCQQFWAQLPPPARIEDCQRSELAVRVGERHFTIAQSNASRSPLDPLPDLPPCDRCLAELFNPTSRYFSYPFISCAHCGPRYSITRTYPFDRANTSMAAFALCPVCTAQYRAAEDRRFHAQTISCPTCGPRYDRPLSEVVASIEAGGLVAIQAIGGYQLICDAHRPAAIARLRQFKQRQIKPLAIMTLNSRSAQQWVHLSDAGRADLQSPERPILIAPARNAQAELAPHLTSLGVMVPNSALHYLLFYGLAGRPTGTPWLQAASPIALVVSSGNAPGYPIAATRIEAEAQLAGAVDLVVGHNRHIVAPVDDGIRRQSRVGCYAVRNGRGTALIKTPWHQTKLPTILALGAQQKCSITLAVGNAFYTSEHLGDLDSRARRQRYRAVNARLNDYFNLRHALIAHDLHPDYFTSQQAPLGRSAVAIQHHHAHVAAVMAEHQLQQPLVAVAVDGYGYGLRGEAWGGEFFYVNKFAFSHVDRLTSLPLLGGERASLEPWRSALAALILAQAGDHQLRRFADIPLARHYLRQPHLLRKAPPTASAGRWFDAAAALILQRNWAEYDGQFPLELEALLNPYAFSGSDQRQAERAGADPKWDLVELIGQLLPMTSPIQAAGLFHQGMADCISRKLIAQAKIFQVTRAVLAGGCMLNAVLREQVRARLSEAGLEVFCAQRIPSNDAGISLGQALLAAHYADYAVSLQDRG</sequence>
<dbReference type="EMBL" id="CP011797">
    <property type="protein sequence ID" value="ATX75790.1"/>
    <property type="molecule type" value="Genomic_DNA"/>
</dbReference>
<evidence type="ECO:0000256" key="7">
    <source>
        <dbReference type="ARBA" id="ARBA00048220"/>
    </source>
</evidence>
<dbReference type="Pfam" id="PF17788">
    <property type="entry name" value="HypF_C"/>
    <property type="match status" value="1"/>
</dbReference>